<dbReference type="SUPFAM" id="SSF53756">
    <property type="entry name" value="UDP-Glycosyltransferase/glycogen phosphorylase"/>
    <property type="match status" value="1"/>
</dbReference>
<name>A0A5C9A2I6_9GAMM</name>
<sequence length="388" mass="41998">MANILLIWELGGASGHLANLSPWLREGARRGHRITLAAPARERARQWFADLDIDIVDAPRSAPPGRPPDGRQMSFTQIMLHSLGDAARVTPLVERWQSLFETVQPDTVIYEFAPTALIASLGGQWQKWIVGNGYTLPRADLPYFGLFPRIRNTPDNAAILAAAEARLAALVNAAQPLAIAHPAELFTQADQQLLMTLPEIDPFGTRPHPPYLGISAAAGSGAAPQWPDGAGFRVFAYLQPFPGLQLLLQRLGSEGARVLVYSPELPPALRPAVPGVVFSDTPVDLDQAFSEAELAITMGNHTTTAQAWLAGVPLLVIPRGLEQFYTVRRMVDAGRAVGARADALDAAAVDAALALARRGRFDNPPLQRRRMGGEVLGETVARLFDQME</sequence>
<proteinExistence type="predicted"/>
<dbReference type="Gene3D" id="3.40.50.2000">
    <property type="entry name" value="Glycogen Phosphorylase B"/>
    <property type="match status" value="2"/>
</dbReference>
<dbReference type="EMBL" id="VRYZ01000002">
    <property type="protein sequence ID" value="TXS93551.1"/>
    <property type="molecule type" value="Genomic_DNA"/>
</dbReference>
<keyword evidence="2" id="KW-1185">Reference proteome</keyword>
<comment type="caution">
    <text evidence="1">The sequence shown here is derived from an EMBL/GenBank/DDBJ whole genome shotgun (WGS) entry which is preliminary data.</text>
</comment>
<dbReference type="Proteomes" id="UP000321933">
    <property type="component" value="Unassembled WGS sequence"/>
</dbReference>
<dbReference type="RefSeq" id="WP_148063486.1">
    <property type="nucleotide sequence ID" value="NZ_VRYZ01000002.1"/>
</dbReference>
<gene>
    <name evidence="1" type="ORF">FVW59_06930</name>
</gene>
<dbReference type="OrthoDB" id="271062at2"/>
<dbReference type="AlphaFoldDB" id="A0A5C9A2I6"/>
<evidence type="ECO:0000313" key="1">
    <source>
        <dbReference type="EMBL" id="TXS93551.1"/>
    </source>
</evidence>
<evidence type="ECO:0000313" key="2">
    <source>
        <dbReference type="Proteomes" id="UP000321933"/>
    </source>
</evidence>
<organism evidence="1 2">
    <name type="scientific">Parahaliea aestuarii</name>
    <dbReference type="NCBI Taxonomy" id="1852021"/>
    <lineage>
        <taxon>Bacteria</taxon>
        <taxon>Pseudomonadati</taxon>
        <taxon>Pseudomonadota</taxon>
        <taxon>Gammaproteobacteria</taxon>
        <taxon>Cellvibrionales</taxon>
        <taxon>Halieaceae</taxon>
        <taxon>Parahaliea</taxon>
    </lineage>
</organism>
<accession>A0A5C9A2I6</accession>
<protein>
    <recommendedName>
        <fullName evidence="3">UDP-glucuronosyltransferase</fullName>
    </recommendedName>
</protein>
<evidence type="ECO:0008006" key="3">
    <source>
        <dbReference type="Google" id="ProtNLM"/>
    </source>
</evidence>
<reference evidence="1 2" key="1">
    <citation type="submission" date="2019-08" db="EMBL/GenBank/DDBJ databases">
        <title>Parahaliea maris sp. nov., isolated from the surface seawater.</title>
        <authorList>
            <person name="Liu Y."/>
        </authorList>
    </citation>
    <scope>NUCLEOTIDE SEQUENCE [LARGE SCALE GENOMIC DNA]</scope>
    <source>
        <strain evidence="1 2">S2-26</strain>
    </source>
</reference>